<sequence length="347" mass="36817">MTDSWGSGSVWDDVRGHDAVIDGFRRAVDRGRLSSALLLAGPAGVGKRLFADRLARCLLCTRTAPDELEACGTCQACVSAAADTHPDLHRVRLPEGKREIPLAAFVGDKEDRGTSGLCYELSRRPALSERRVAIVEDADLVNSQAANAFLKTLEEPPAGAVLMLLSDRPESLLPTIRSRCQTVRFGPLPEADVAALLLDQGLAESPAEAEQVARLSRGSLDAAARLADPEVRGLREVVRKHVGRGGPVAAAKAVVGAVEAAGSDAPSQRAAAAWVFAFCADLYRDRLAGLSEEFAEGQTPQERASADERLERAAAALDRLSEAEGQIALNTSVPPVLEALVCDLNRS</sequence>
<organism evidence="1 2">
    <name type="scientific">Alienimonas chondri</name>
    <dbReference type="NCBI Taxonomy" id="2681879"/>
    <lineage>
        <taxon>Bacteria</taxon>
        <taxon>Pseudomonadati</taxon>
        <taxon>Planctomycetota</taxon>
        <taxon>Planctomycetia</taxon>
        <taxon>Planctomycetales</taxon>
        <taxon>Planctomycetaceae</taxon>
        <taxon>Alienimonas</taxon>
    </lineage>
</organism>
<dbReference type="NCBIfam" id="TIGR00678">
    <property type="entry name" value="holB"/>
    <property type="match status" value="1"/>
</dbReference>
<dbReference type="InterPro" id="IPR027417">
    <property type="entry name" value="P-loop_NTPase"/>
</dbReference>
<evidence type="ECO:0000313" key="2">
    <source>
        <dbReference type="Proteomes" id="UP000609651"/>
    </source>
</evidence>
<reference evidence="1 2" key="1">
    <citation type="journal article" date="2020" name="Syst. Appl. Microbiol.">
        <title>Alienimonas chondri sp. nov., a novel planctomycete isolated from the biofilm of the red alga Chondrus crispus.</title>
        <authorList>
            <person name="Vitorino I."/>
            <person name="Albuquerque L."/>
            <person name="Wiegand S."/>
            <person name="Kallscheuer N."/>
            <person name="da Costa M.S."/>
            <person name="Lobo-da-Cunha A."/>
            <person name="Jogler C."/>
            <person name="Lage O.M."/>
        </authorList>
    </citation>
    <scope>NUCLEOTIDE SEQUENCE [LARGE SCALE GENOMIC DNA]</scope>
    <source>
        <strain evidence="1 2">LzC2</strain>
    </source>
</reference>
<comment type="caution">
    <text evidence="1">The sequence shown here is derived from an EMBL/GenBank/DDBJ whole genome shotgun (WGS) entry which is preliminary data.</text>
</comment>
<dbReference type="Pfam" id="PF13177">
    <property type="entry name" value="DNA_pol3_delta2"/>
    <property type="match status" value="1"/>
</dbReference>
<dbReference type="Proteomes" id="UP000609651">
    <property type="component" value="Unassembled WGS sequence"/>
</dbReference>
<dbReference type="RefSeq" id="WP_171189026.1">
    <property type="nucleotide sequence ID" value="NZ_WTPX01000130.1"/>
</dbReference>
<dbReference type="PANTHER" id="PTHR11669">
    <property type="entry name" value="REPLICATION FACTOR C / DNA POLYMERASE III GAMMA-TAU SUBUNIT"/>
    <property type="match status" value="1"/>
</dbReference>
<gene>
    <name evidence="1" type="ORF">LzC2_33170</name>
</gene>
<evidence type="ECO:0008006" key="3">
    <source>
        <dbReference type="Google" id="ProtNLM"/>
    </source>
</evidence>
<dbReference type="Gene3D" id="3.40.50.300">
    <property type="entry name" value="P-loop containing nucleotide triphosphate hydrolases"/>
    <property type="match status" value="1"/>
</dbReference>
<dbReference type="InterPro" id="IPR004622">
    <property type="entry name" value="DNA_pol_HolB"/>
</dbReference>
<name>A0ABX1VIE7_9PLAN</name>
<protein>
    <recommendedName>
        <fullName evidence="3">DNA polymerase III subunit delta</fullName>
    </recommendedName>
</protein>
<evidence type="ECO:0000313" key="1">
    <source>
        <dbReference type="EMBL" id="NNJ27216.1"/>
    </source>
</evidence>
<dbReference type="InterPro" id="IPR050238">
    <property type="entry name" value="DNA_Rep/Repair_Clamp_Loader"/>
</dbReference>
<dbReference type="PANTHER" id="PTHR11669:SF8">
    <property type="entry name" value="DNA POLYMERASE III SUBUNIT DELTA"/>
    <property type="match status" value="1"/>
</dbReference>
<dbReference type="EMBL" id="WTPX01000130">
    <property type="protein sequence ID" value="NNJ27216.1"/>
    <property type="molecule type" value="Genomic_DNA"/>
</dbReference>
<keyword evidence="2" id="KW-1185">Reference proteome</keyword>
<proteinExistence type="predicted"/>
<dbReference type="SUPFAM" id="SSF52540">
    <property type="entry name" value="P-loop containing nucleoside triphosphate hydrolases"/>
    <property type="match status" value="1"/>
</dbReference>
<accession>A0ABX1VIE7</accession>